<gene>
    <name evidence="5" type="ORF">BMF94_7080</name>
</gene>
<evidence type="ECO:0000256" key="3">
    <source>
        <dbReference type="SAM" id="MobiDB-lite"/>
    </source>
</evidence>
<protein>
    <recommendedName>
        <fullName evidence="4">Transcription factor CBF/NF-Y/archaeal histone domain-containing protein</fullName>
    </recommendedName>
</protein>
<dbReference type="InterPro" id="IPR050568">
    <property type="entry name" value="Transcr_DNA_Rep_Reg"/>
</dbReference>
<evidence type="ECO:0000259" key="4">
    <source>
        <dbReference type="Pfam" id="PF00808"/>
    </source>
</evidence>
<keyword evidence="2" id="KW-0539">Nucleus</keyword>
<dbReference type="SUPFAM" id="SSF47113">
    <property type="entry name" value="Histone-fold"/>
    <property type="match status" value="1"/>
</dbReference>
<keyword evidence="6" id="KW-1185">Reference proteome</keyword>
<dbReference type="AlphaFoldDB" id="A0A2S5AZE7"/>
<dbReference type="OrthoDB" id="636685at2759"/>
<dbReference type="InterPro" id="IPR003958">
    <property type="entry name" value="CBFA_NFYB_domain"/>
</dbReference>
<evidence type="ECO:0000313" key="6">
    <source>
        <dbReference type="Proteomes" id="UP000237144"/>
    </source>
</evidence>
<sequence length="144" mass="15336">MSSQSAIPTARVNRIIKADKDVRLCSKEAVFLISKAAERMIEKTAEQSYQTARLQKRNVKMVRYEHLASVAHQPEWFYLAEVIPNSIPLSAALDLKRQSRDAAESQLASAPALAVGPAGGGNSGAGAAAPTGSTGPTEFTGKRV</sequence>
<dbReference type="GO" id="GO:0008623">
    <property type="term" value="C:CHRAC"/>
    <property type="evidence" value="ECO:0007669"/>
    <property type="project" value="TreeGrafter"/>
</dbReference>
<name>A0A2S5AZE7_9BASI</name>
<feature type="compositionally biased region" description="Low complexity" evidence="3">
    <location>
        <begin position="125"/>
        <end position="137"/>
    </location>
</feature>
<accession>A0A2S5AZE7</accession>
<comment type="caution">
    <text evidence="5">The sequence shown here is derived from an EMBL/GenBank/DDBJ whole genome shotgun (WGS) entry which is preliminary data.</text>
</comment>
<feature type="compositionally biased region" description="Low complexity" evidence="3">
    <location>
        <begin position="107"/>
        <end position="116"/>
    </location>
</feature>
<evidence type="ECO:0000256" key="1">
    <source>
        <dbReference type="ARBA" id="ARBA00004123"/>
    </source>
</evidence>
<organism evidence="5 6">
    <name type="scientific">Rhodotorula taiwanensis</name>
    <dbReference type="NCBI Taxonomy" id="741276"/>
    <lineage>
        <taxon>Eukaryota</taxon>
        <taxon>Fungi</taxon>
        <taxon>Dikarya</taxon>
        <taxon>Basidiomycota</taxon>
        <taxon>Pucciniomycotina</taxon>
        <taxon>Microbotryomycetes</taxon>
        <taxon>Sporidiobolales</taxon>
        <taxon>Sporidiobolaceae</taxon>
        <taxon>Rhodotorula</taxon>
    </lineage>
</organism>
<feature type="region of interest" description="Disordered" evidence="3">
    <location>
        <begin position="106"/>
        <end position="144"/>
    </location>
</feature>
<dbReference type="Proteomes" id="UP000237144">
    <property type="component" value="Unassembled WGS sequence"/>
</dbReference>
<dbReference type="CDD" id="cd23645">
    <property type="entry name" value="HFD_Dpb3-like"/>
    <property type="match status" value="1"/>
</dbReference>
<dbReference type="InterPro" id="IPR009072">
    <property type="entry name" value="Histone-fold"/>
</dbReference>
<feature type="domain" description="Transcription factor CBF/NF-Y/archaeal histone" evidence="4">
    <location>
        <begin position="7"/>
        <end position="69"/>
    </location>
</feature>
<feature type="non-terminal residue" evidence="5">
    <location>
        <position position="144"/>
    </location>
</feature>
<dbReference type="PANTHER" id="PTHR10252:SF54">
    <property type="entry name" value="CHROMATIN ACCESSIBILITY COMPLEX PROTEIN 1"/>
    <property type="match status" value="1"/>
</dbReference>
<dbReference type="STRING" id="741276.A0A2S5AZE7"/>
<dbReference type="Pfam" id="PF00808">
    <property type="entry name" value="CBFD_NFYB_HMF"/>
    <property type="match status" value="1"/>
</dbReference>
<reference evidence="5 6" key="1">
    <citation type="journal article" date="2018" name="Front. Microbiol.">
        <title>Prospects for Fungal Bioremediation of Acidic Radioactive Waste Sites: Characterization and Genome Sequence of Rhodotorula taiwanensis MD1149.</title>
        <authorList>
            <person name="Tkavc R."/>
            <person name="Matrosova V.Y."/>
            <person name="Grichenko O.E."/>
            <person name="Gostincar C."/>
            <person name="Volpe R.P."/>
            <person name="Klimenkova P."/>
            <person name="Gaidamakova E.K."/>
            <person name="Zhou C.E."/>
            <person name="Stewart B.J."/>
            <person name="Lyman M.G."/>
            <person name="Malfatti S.A."/>
            <person name="Rubinfeld B."/>
            <person name="Courtot M."/>
            <person name="Singh J."/>
            <person name="Dalgard C.L."/>
            <person name="Hamilton T."/>
            <person name="Frey K.G."/>
            <person name="Gunde-Cimerman N."/>
            <person name="Dugan L."/>
            <person name="Daly M.J."/>
        </authorList>
    </citation>
    <scope>NUCLEOTIDE SEQUENCE [LARGE SCALE GENOMIC DNA]</scope>
    <source>
        <strain evidence="5 6">MD1149</strain>
    </source>
</reference>
<dbReference type="GO" id="GO:0046982">
    <property type="term" value="F:protein heterodimerization activity"/>
    <property type="evidence" value="ECO:0007669"/>
    <property type="project" value="InterPro"/>
</dbReference>
<proteinExistence type="predicted"/>
<dbReference type="PANTHER" id="PTHR10252">
    <property type="entry name" value="HISTONE-LIKE TRANSCRIPTION FACTOR CCAAT-RELATED"/>
    <property type="match status" value="1"/>
</dbReference>
<dbReference type="GO" id="GO:0006261">
    <property type="term" value="P:DNA-templated DNA replication"/>
    <property type="evidence" value="ECO:0007669"/>
    <property type="project" value="TreeGrafter"/>
</dbReference>
<dbReference type="Gene3D" id="1.10.20.10">
    <property type="entry name" value="Histone, subunit A"/>
    <property type="match status" value="1"/>
</dbReference>
<comment type="subcellular location">
    <subcellularLocation>
        <location evidence="1">Nucleus</location>
    </subcellularLocation>
</comment>
<evidence type="ECO:0000256" key="2">
    <source>
        <dbReference type="ARBA" id="ARBA00023242"/>
    </source>
</evidence>
<dbReference type="EMBL" id="PJQD01000165">
    <property type="protein sequence ID" value="POY69918.1"/>
    <property type="molecule type" value="Genomic_DNA"/>
</dbReference>
<evidence type="ECO:0000313" key="5">
    <source>
        <dbReference type="EMBL" id="POY69918.1"/>
    </source>
</evidence>